<name>A0A563VKR4_9CYAN</name>
<accession>A0A563VKR4</accession>
<keyword evidence="2" id="KW-1185">Reference proteome</keyword>
<dbReference type="Proteomes" id="UP000320055">
    <property type="component" value="Unassembled WGS sequence"/>
</dbReference>
<dbReference type="AlphaFoldDB" id="A0A563VKR4"/>
<proteinExistence type="predicted"/>
<dbReference type="EMBL" id="CAACVJ010000029">
    <property type="protein sequence ID" value="VEP11895.1"/>
    <property type="molecule type" value="Genomic_DNA"/>
</dbReference>
<sequence>MMRESFVFARFADFVGEVNQSCWCFYLLSVTVLARLFSSNRVWQLKRYLFNASSMYLQNVTTYLYFITWKNCTNYPVNITAESFQITFANSIHETKCIP</sequence>
<evidence type="ECO:0000313" key="1">
    <source>
        <dbReference type="EMBL" id="VEP11895.1"/>
    </source>
</evidence>
<reference evidence="1 2" key="1">
    <citation type="submission" date="2019-01" db="EMBL/GenBank/DDBJ databases">
        <authorList>
            <person name="Brito A."/>
        </authorList>
    </citation>
    <scope>NUCLEOTIDE SEQUENCE [LARGE SCALE GENOMIC DNA]</scope>
    <source>
        <strain evidence="1">1</strain>
    </source>
</reference>
<evidence type="ECO:0000313" key="2">
    <source>
        <dbReference type="Proteomes" id="UP000320055"/>
    </source>
</evidence>
<organism evidence="1 2">
    <name type="scientific">Hyella patelloides LEGE 07179</name>
    <dbReference type="NCBI Taxonomy" id="945734"/>
    <lineage>
        <taxon>Bacteria</taxon>
        <taxon>Bacillati</taxon>
        <taxon>Cyanobacteriota</taxon>
        <taxon>Cyanophyceae</taxon>
        <taxon>Pleurocapsales</taxon>
        <taxon>Hyellaceae</taxon>
        <taxon>Hyella</taxon>
    </lineage>
</organism>
<gene>
    <name evidence="1" type="ORF">H1P_1240019</name>
</gene>
<protein>
    <submittedName>
        <fullName evidence="1">Uncharacterized protein</fullName>
    </submittedName>
</protein>